<dbReference type="InParanoid" id="M4B695"/>
<protein>
    <submittedName>
        <fullName evidence="1">Uncharacterized protein</fullName>
    </submittedName>
</protein>
<evidence type="ECO:0000313" key="1">
    <source>
        <dbReference type="EnsemblProtists" id="HpaP801796"/>
    </source>
</evidence>
<dbReference type="HOGENOM" id="CLU_2269019_0_0_1"/>
<dbReference type="AlphaFoldDB" id="M4B695"/>
<evidence type="ECO:0000313" key="2">
    <source>
        <dbReference type="Proteomes" id="UP000011713"/>
    </source>
</evidence>
<reference evidence="2" key="1">
    <citation type="journal article" date="2010" name="Science">
        <title>Signatures of adaptation to obligate biotrophy in the Hyaloperonospora arabidopsidis genome.</title>
        <authorList>
            <person name="Baxter L."/>
            <person name="Tripathy S."/>
            <person name="Ishaque N."/>
            <person name="Boot N."/>
            <person name="Cabral A."/>
            <person name="Kemen E."/>
            <person name="Thines M."/>
            <person name="Ah-Fong A."/>
            <person name="Anderson R."/>
            <person name="Badejoko W."/>
            <person name="Bittner-Eddy P."/>
            <person name="Boore J.L."/>
            <person name="Chibucos M.C."/>
            <person name="Coates M."/>
            <person name="Dehal P."/>
            <person name="Delehaunty K."/>
            <person name="Dong S."/>
            <person name="Downton P."/>
            <person name="Dumas B."/>
            <person name="Fabro G."/>
            <person name="Fronick C."/>
            <person name="Fuerstenberg S.I."/>
            <person name="Fulton L."/>
            <person name="Gaulin E."/>
            <person name="Govers F."/>
            <person name="Hughes L."/>
            <person name="Humphray S."/>
            <person name="Jiang R.H."/>
            <person name="Judelson H."/>
            <person name="Kamoun S."/>
            <person name="Kyung K."/>
            <person name="Meijer H."/>
            <person name="Minx P."/>
            <person name="Morris P."/>
            <person name="Nelson J."/>
            <person name="Phuntumart V."/>
            <person name="Qutob D."/>
            <person name="Rehmany A."/>
            <person name="Rougon-Cardoso A."/>
            <person name="Ryden P."/>
            <person name="Torto-Alalibo T."/>
            <person name="Studholme D."/>
            <person name="Wang Y."/>
            <person name="Win J."/>
            <person name="Wood J."/>
            <person name="Clifton S.W."/>
            <person name="Rogers J."/>
            <person name="Van den Ackerveken G."/>
            <person name="Jones J.D."/>
            <person name="McDowell J.M."/>
            <person name="Beynon J."/>
            <person name="Tyler B.M."/>
        </authorList>
    </citation>
    <scope>NUCLEOTIDE SEQUENCE [LARGE SCALE GENOMIC DNA]</scope>
    <source>
        <strain evidence="2">Emoy2</strain>
    </source>
</reference>
<dbReference type="EnsemblProtists" id="HpaT801796">
    <property type="protein sequence ID" value="HpaP801796"/>
    <property type="gene ID" value="HpaG801796"/>
</dbReference>
<dbReference type="VEuPathDB" id="FungiDB:HpaG801796"/>
<reference evidence="1" key="2">
    <citation type="submission" date="2015-06" db="UniProtKB">
        <authorList>
            <consortium name="EnsemblProtists"/>
        </authorList>
    </citation>
    <scope>IDENTIFICATION</scope>
    <source>
        <strain evidence="1">Emoy2</strain>
    </source>
</reference>
<organism evidence="1 2">
    <name type="scientific">Hyaloperonospora arabidopsidis (strain Emoy2)</name>
    <name type="common">Downy mildew agent</name>
    <name type="synonym">Peronospora arabidopsidis</name>
    <dbReference type="NCBI Taxonomy" id="559515"/>
    <lineage>
        <taxon>Eukaryota</taxon>
        <taxon>Sar</taxon>
        <taxon>Stramenopiles</taxon>
        <taxon>Oomycota</taxon>
        <taxon>Peronosporomycetes</taxon>
        <taxon>Peronosporales</taxon>
        <taxon>Peronosporaceae</taxon>
        <taxon>Hyaloperonospora</taxon>
    </lineage>
</organism>
<dbReference type="EMBL" id="JH598543">
    <property type="status" value="NOT_ANNOTATED_CDS"/>
    <property type="molecule type" value="Genomic_DNA"/>
</dbReference>
<dbReference type="Proteomes" id="UP000011713">
    <property type="component" value="Unassembled WGS sequence"/>
</dbReference>
<name>M4B695_HYAAE</name>
<sequence length="103" mass="12188">MEPVPIRLLPRNSTRDRNYRPVATRIKLDRENCCTRIRRRPHWSLRQKPSLSESQCRGSTVDDEAVLRPRRRAFMGNLRLCTNPPLFGYTLQRLRTKARSITL</sequence>
<accession>M4B695</accession>
<proteinExistence type="predicted"/>
<keyword evidence="2" id="KW-1185">Reference proteome</keyword>